<evidence type="ECO:0000313" key="1">
    <source>
        <dbReference type="EMBL" id="KAF3447310.1"/>
    </source>
</evidence>
<name>A0A8K0H7U1_9ROSA</name>
<sequence>MKSPNLNQHAGNPRFFILRVMRFWSFETLLKFSDSRSSYSRDLGLTKALCYYVTPHPYAAQWLAIHVARMVFRNGPYTSGTSRSDDQYGWPDLCVPA</sequence>
<dbReference type="Proteomes" id="UP000796880">
    <property type="component" value="Unassembled WGS sequence"/>
</dbReference>
<dbReference type="EMBL" id="VOIH02000005">
    <property type="protein sequence ID" value="KAF3447310.1"/>
    <property type="molecule type" value="Genomic_DNA"/>
</dbReference>
<organism evidence="1 2">
    <name type="scientific">Rhamnella rubrinervis</name>
    <dbReference type="NCBI Taxonomy" id="2594499"/>
    <lineage>
        <taxon>Eukaryota</taxon>
        <taxon>Viridiplantae</taxon>
        <taxon>Streptophyta</taxon>
        <taxon>Embryophyta</taxon>
        <taxon>Tracheophyta</taxon>
        <taxon>Spermatophyta</taxon>
        <taxon>Magnoliopsida</taxon>
        <taxon>eudicotyledons</taxon>
        <taxon>Gunneridae</taxon>
        <taxon>Pentapetalae</taxon>
        <taxon>rosids</taxon>
        <taxon>fabids</taxon>
        <taxon>Rosales</taxon>
        <taxon>Rhamnaceae</taxon>
        <taxon>rhamnoid group</taxon>
        <taxon>Rhamneae</taxon>
        <taxon>Rhamnella</taxon>
    </lineage>
</organism>
<comment type="caution">
    <text evidence="1">The sequence shown here is derived from an EMBL/GenBank/DDBJ whole genome shotgun (WGS) entry which is preliminary data.</text>
</comment>
<gene>
    <name evidence="1" type="ORF">FNV43_RR12495</name>
</gene>
<proteinExistence type="predicted"/>
<reference evidence="1" key="1">
    <citation type="submission" date="2020-03" db="EMBL/GenBank/DDBJ databases">
        <title>A high-quality chromosome-level genome assembly of a woody plant with both climbing and erect habits, Rhamnella rubrinervis.</title>
        <authorList>
            <person name="Lu Z."/>
            <person name="Yang Y."/>
            <person name="Zhu X."/>
            <person name="Sun Y."/>
        </authorList>
    </citation>
    <scope>NUCLEOTIDE SEQUENCE</scope>
    <source>
        <strain evidence="1">BYM</strain>
        <tissue evidence="1">Leaf</tissue>
    </source>
</reference>
<dbReference type="AlphaFoldDB" id="A0A8K0H7U1"/>
<accession>A0A8K0H7U1</accession>
<evidence type="ECO:0000313" key="2">
    <source>
        <dbReference type="Proteomes" id="UP000796880"/>
    </source>
</evidence>
<protein>
    <submittedName>
        <fullName evidence="1">Uncharacterized protein</fullName>
    </submittedName>
</protein>
<keyword evidence="2" id="KW-1185">Reference proteome</keyword>